<dbReference type="InterPro" id="IPR018060">
    <property type="entry name" value="HTH_AraC"/>
</dbReference>
<dbReference type="KEGG" id="pre:PCA10_47170"/>
<dbReference type="SMART" id="SM00342">
    <property type="entry name" value="HTH_ARAC"/>
    <property type="match status" value="1"/>
</dbReference>
<dbReference type="AlphaFoldDB" id="S6BMH7"/>
<feature type="domain" description="HTH araC/xylS-type" evidence="4">
    <location>
        <begin position="121"/>
        <end position="218"/>
    </location>
</feature>
<gene>
    <name evidence="5" type="ORF">PCA10_47170</name>
</gene>
<dbReference type="InterPro" id="IPR050204">
    <property type="entry name" value="AraC_XylS_family_regulators"/>
</dbReference>
<dbReference type="STRING" id="1245471.PCA10_47170"/>
<dbReference type="PANTHER" id="PTHR46796">
    <property type="entry name" value="HTH-TYPE TRANSCRIPTIONAL ACTIVATOR RHAS-RELATED"/>
    <property type="match status" value="1"/>
</dbReference>
<proteinExistence type="predicted"/>
<reference evidence="5 6" key="1">
    <citation type="journal article" date="2013" name="Genome Announc.">
        <title>Complete Genome Sequence of the Carbazole Degrader Pseudomonas resinovorans Strain CA10 (NBRC 106553).</title>
        <authorList>
            <person name="Shintani M."/>
            <person name="Hosoyama A."/>
            <person name="Ohji S."/>
            <person name="Tsuchikane K."/>
            <person name="Takarada H."/>
            <person name="Yamazoe A."/>
            <person name="Fujita N."/>
            <person name="Nojiri H."/>
        </authorList>
    </citation>
    <scope>NUCLEOTIDE SEQUENCE [LARGE SCALE GENOMIC DNA]</scope>
    <source>
        <strain evidence="5 6">NBRC 106553</strain>
    </source>
</reference>
<name>S6BMH7_METRE</name>
<evidence type="ECO:0000313" key="6">
    <source>
        <dbReference type="Proteomes" id="UP000015503"/>
    </source>
</evidence>
<keyword evidence="6" id="KW-1185">Reference proteome</keyword>
<dbReference type="OrthoDB" id="5295226at2"/>
<evidence type="ECO:0000256" key="2">
    <source>
        <dbReference type="ARBA" id="ARBA00023125"/>
    </source>
</evidence>
<dbReference type="Pfam" id="PF12833">
    <property type="entry name" value="HTH_18"/>
    <property type="match status" value="1"/>
</dbReference>
<dbReference type="PROSITE" id="PS01124">
    <property type="entry name" value="HTH_ARAC_FAMILY_2"/>
    <property type="match status" value="1"/>
</dbReference>
<evidence type="ECO:0000256" key="3">
    <source>
        <dbReference type="ARBA" id="ARBA00023163"/>
    </source>
</evidence>
<dbReference type="GO" id="GO:0043565">
    <property type="term" value="F:sequence-specific DNA binding"/>
    <property type="evidence" value="ECO:0007669"/>
    <property type="project" value="InterPro"/>
</dbReference>
<dbReference type="RefSeq" id="WP_016494578.1">
    <property type="nucleotide sequence ID" value="NC_021499.1"/>
</dbReference>
<dbReference type="PATRIC" id="fig|1245471.3.peg.4777"/>
<evidence type="ECO:0000256" key="1">
    <source>
        <dbReference type="ARBA" id="ARBA00023015"/>
    </source>
</evidence>
<dbReference type="HOGENOM" id="CLU_073078_1_1_6"/>
<dbReference type="EMBL" id="AP013068">
    <property type="protein sequence ID" value="BAN50449.1"/>
    <property type="molecule type" value="Genomic_DNA"/>
</dbReference>
<dbReference type="eggNOG" id="COG2207">
    <property type="taxonomic scope" value="Bacteria"/>
</dbReference>
<accession>S6BMH7</accession>
<keyword evidence="2" id="KW-0238">DNA-binding</keyword>
<keyword evidence="1" id="KW-0805">Transcription regulation</keyword>
<evidence type="ECO:0000259" key="4">
    <source>
        <dbReference type="PROSITE" id="PS01124"/>
    </source>
</evidence>
<evidence type="ECO:0000313" key="5">
    <source>
        <dbReference type="EMBL" id="BAN50449.1"/>
    </source>
</evidence>
<organism evidence="5 6">
    <name type="scientific">Metapseudomonas resinovorans NBRC 106553</name>
    <dbReference type="NCBI Taxonomy" id="1245471"/>
    <lineage>
        <taxon>Bacteria</taxon>
        <taxon>Pseudomonadati</taxon>
        <taxon>Pseudomonadota</taxon>
        <taxon>Gammaproteobacteria</taxon>
        <taxon>Pseudomonadales</taxon>
        <taxon>Pseudomonadaceae</taxon>
        <taxon>Metapseudomonas</taxon>
    </lineage>
</organism>
<dbReference type="GO" id="GO:0003700">
    <property type="term" value="F:DNA-binding transcription factor activity"/>
    <property type="evidence" value="ECO:0007669"/>
    <property type="project" value="InterPro"/>
</dbReference>
<keyword evidence="3" id="KW-0804">Transcription</keyword>
<protein>
    <recommendedName>
        <fullName evidence="4">HTH araC/xylS-type domain-containing protein</fullName>
    </recommendedName>
</protein>
<dbReference type="Gene3D" id="1.10.10.60">
    <property type="entry name" value="Homeodomain-like"/>
    <property type="match status" value="1"/>
</dbReference>
<dbReference type="Proteomes" id="UP000015503">
    <property type="component" value="Chromosome"/>
</dbReference>
<sequence length="224" mass="24463">MTDSSWQGAFWLAGDFCLIAGASGATHSHAHYAHQVLLARDEPLHLQVEGKPVSGRVVYVESMRRHALADASQPMVAVYAEPLAFSLPSLREALDPAGTDLQELAERLLHAPRQALDGRVARALEAVDLLLAEKVSATALAQEACLSLSQLERLFGEQVGLSVRRLVLWRRLRLALKLAMAGETLTRAAHAAGFADAAHFSRTVRATFGVRADRTLRNFQLRLL</sequence>